<feature type="compositionally biased region" description="Low complexity" evidence="1">
    <location>
        <begin position="257"/>
        <end position="269"/>
    </location>
</feature>
<feature type="transmembrane region" description="Helical" evidence="2">
    <location>
        <begin position="123"/>
        <end position="146"/>
    </location>
</feature>
<feature type="transmembrane region" description="Helical" evidence="2">
    <location>
        <begin position="192"/>
        <end position="212"/>
    </location>
</feature>
<dbReference type="RefSeq" id="WP_209023554.1">
    <property type="nucleotide sequence ID" value="NZ_JAATIT010000001.1"/>
</dbReference>
<gene>
    <name evidence="3" type="ORF">GGR90_000858</name>
</gene>
<proteinExistence type="predicted"/>
<feature type="transmembrane region" description="Helical" evidence="2">
    <location>
        <begin position="98"/>
        <end position="116"/>
    </location>
</feature>
<feature type="transmembrane region" description="Helical" evidence="2">
    <location>
        <begin position="218"/>
        <end position="237"/>
    </location>
</feature>
<keyword evidence="2" id="KW-0472">Membrane</keyword>
<evidence type="ECO:0000256" key="1">
    <source>
        <dbReference type="SAM" id="MobiDB-lite"/>
    </source>
</evidence>
<keyword evidence="2" id="KW-1133">Transmembrane helix</keyword>
<dbReference type="AlphaFoldDB" id="A0A7X5XPM9"/>
<keyword evidence="4" id="KW-1185">Reference proteome</keyword>
<dbReference type="EMBL" id="JAATIT010000001">
    <property type="protein sequence ID" value="NJB88706.1"/>
    <property type="molecule type" value="Genomic_DNA"/>
</dbReference>
<dbReference type="Proteomes" id="UP000535078">
    <property type="component" value="Unassembled WGS sequence"/>
</dbReference>
<comment type="caution">
    <text evidence="3">The sequence shown here is derived from an EMBL/GenBank/DDBJ whole genome shotgun (WGS) entry which is preliminary data.</text>
</comment>
<evidence type="ECO:0000313" key="3">
    <source>
        <dbReference type="EMBL" id="NJB88706.1"/>
    </source>
</evidence>
<evidence type="ECO:0000313" key="4">
    <source>
        <dbReference type="Proteomes" id="UP000535078"/>
    </source>
</evidence>
<feature type="transmembrane region" description="Helical" evidence="2">
    <location>
        <begin position="22"/>
        <end position="40"/>
    </location>
</feature>
<accession>A0A7X5XPM9</accession>
<protein>
    <recommendedName>
        <fullName evidence="5">DUF4386 family protein</fullName>
    </recommendedName>
</protein>
<reference evidence="3 4" key="1">
    <citation type="submission" date="2020-03" db="EMBL/GenBank/DDBJ databases">
        <title>Genomic Encyclopedia of Type Strains, Phase IV (KMG-IV): sequencing the most valuable type-strain genomes for metagenomic binning, comparative biology and taxonomic classification.</title>
        <authorList>
            <person name="Goeker M."/>
        </authorList>
    </citation>
    <scope>NUCLEOTIDE SEQUENCE [LARGE SCALE GENOMIC DNA]</scope>
    <source>
        <strain evidence="3 4">DSM 25229</strain>
    </source>
</reference>
<keyword evidence="2" id="KW-0812">Transmembrane</keyword>
<feature type="region of interest" description="Disordered" evidence="1">
    <location>
        <begin position="255"/>
        <end position="278"/>
    </location>
</feature>
<organism evidence="3 4">
    <name type="scientific">Sphingopyxis italica</name>
    <dbReference type="NCBI Taxonomy" id="1129133"/>
    <lineage>
        <taxon>Bacteria</taxon>
        <taxon>Pseudomonadati</taxon>
        <taxon>Pseudomonadota</taxon>
        <taxon>Alphaproteobacteria</taxon>
        <taxon>Sphingomonadales</taxon>
        <taxon>Sphingomonadaceae</taxon>
        <taxon>Sphingopyxis</taxon>
    </lineage>
</organism>
<evidence type="ECO:0008006" key="5">
    <source>
        <dbReference type="Google" id="ProtNLM"/>
    </source>
</evidence>
<feature type="transmembrane region" description="Helical" evidence="2">
    <location>
        <begin position="166"/>
        <end position="185"/>
    </location>
</feature>
<evidence type="ECO:0000256" key="2">
    <source>
        <dbReference type="SAM" id="Phobius"/>
    </source>
</evidence>
<sequence length="278" mass="30149">MFGGLQHWIEAQRTRPPAPTRAWIWTLAFGIATLLFGLYLGQVFPQTGHDIAPGYGAPVLAFEFAGSQADLEAIFGFFTDPDQVTRLAAMRTGNERDYLYMLLYASFLVSGCIALWRELRLRALLAAAVLPVAAALCDAWENWLLFDIQTAFTLGDYSPAMASLPYPVAAKFLLLAATNVMIGAAATRLGRWWALFGTLAILAAIPTVMALITPAAFAWALIPSAAGGWLLLLALAATGSWRALARKQPLVDWNDGAPEPATPDATPPARRVFGRRRT</sequence>
<name>A0A7X5XPM9_9SPHN</name>